<dbReference type="GO" id="GO:0004930">
    <property type="term" value="F:G protein-coupled receptor activity"/>
    <property type="evidence" value="ECO:0007669"/>
    <property type="project" value="UniProtKB-KW"/>
</dbReference>
<dbReference type="Gene3D" id="1.20.1070.10">
    <property type="entry name" value="Rhodopsin 7-helix transmembrane proteins"/>
    <property type="match status" value="2"/>
</dbReference>
<accession>A0A9Q0YE67</accession>
<feature type="compositionally biased region" description="Basic and acidic residues" evidence="8">
    <location>
        <begin position="216"/>
        <end position="230"/>
    </location>
</feature>
<dbReference type="OrthoDB" id="9442282at2759"/>
<keyword evidence="4" id="KW-0297">G-protein coupled receptor</keyword>
<evidence type="ECO:0000256" key="4">
    <source>
        <dbReference type="ARBA" id="ARBA00023040"/>
    </source>
</evidence>
<evidence type="ECO:0000256" key="7">
    <source>
        <dbReference type="ARBA" id="ARBA00023224"/>
    </source>
</evidence>
<evidence type="ECO:0000256" key="6">
    <source>
        <dbReference type="ARBA" id="ARBA00023170"/>
    </source>
</evidence>
<keyword evidence="12" id="KW-1185">Reference proteome</keyword>
<dbReference type="AlphaFoldDB" id="A0A9Q0YE67"/>
<dbReference type="EMBL" id="JAIZAY010000022">
    <property type="protein sequence ID" value="KAJ8021172.1"/>
    <property type="molecule type" value="Genomic_DNA"/>
</dbReference>
<dbReference type="InterPro" id="IPR017452">
    <property type="entry name" value="GPCR_Rhodpsn_7TM"/>
</dbReference>
<feature type="domain" description="G-protein coupled receptors family 1 profile" evidence="10">
    <location>
        <begin position="26"/>
        <end position="411"/>
    </location>
</feature>
<evidence type="ECO:0000313" key="11">
    <source>
        <dbReference type="EMBL" id="KAJ8021172.1"/>
    </source>
</evidence>
<dbReference type="PROSITE" id="PS50262">
    <property type="entry name" value="G_PROTEIN_RECEP_F1_2"/>
    <property type="match status" value="1"/>
</dbReference>
<evidence type="ECO:0000256" key="5">
    <source>
        <dbReference type="ARBA" id="ARBA00023136"/>
    </source>
</evidence>
<proteinExistence type="predicted"/>
<feature type="transmembrane region" description="Helical" evidence="9">
    <location>
        <begin position="45"/>
        <end position="69"/>
    </location>
</feature>
<dbReference type="PANTHER" id="PTHR24238">
    <property type="entry name" value="G-PROTEIN COUPLED RECEPTOR"/>
    <property type="match status" value="1"/>
</dbReference>
<evidence type="ECO:0000256" key="3">
    <source>
        <dbReference type="ARBA" id="ARBA00022989"/>
    </source>
</evidence>
<feature type="transmembrane region" description="Helical" evidence="9">
    <location>
        <begin position="355"/>
        <end position="376"/>
    </location>
</feature>
<evidence type="ECO:0000256" key="1">
    <source>
        <dbReference type="ARBA" id="ARBA00004141"/>
    </source>
</evidence>
<dbReference type="SUPFAM" id="SSF81321">
    <property type="entry name" value="Family A G protein-coupled receptor-like"/>
    <property type="match status" value="1"/>
</dbReference>
<dbReference type="GO" id="GO:0016020">
    <property type="term" value="C:membrane"/>
    <property type="evidence" value="ECO:0007669"/>
    <property type="project" value="UniProtKB-SubCell"/>
</dbReference>
<keyword evidence="2 9" id="KW-0812">Transmembrane</keyword>
<organism evidence="11 12">
    <name type="scientific">Holothuria leucospilota</name>
    <name type="common">Black long sea cucumber</name>
    <name type="synonym">Mertensiothuria leucospilota</name>
    <dbReference type="NCBI Taxonomy" id="206669"/>
    <lineage>
        <taxon>Eukaryota</taxon>
        <taxon>Metazoa</taxon>
        <taxon>Echinodermata</taxon>
        <taxon>Eleutherozoa</taxon>
        <taxon>Echinozoa</taxon>
        <taxon>Holothuroidea</taxon>
        <taxon>Aspidochirotacea</taxon>
        <taxon>Aspidochirotida</taxon>
        <taxon>Holothuriidae</taxon>
        <taxon>Holothuria</taxon>
    </lineage>
</organism>
<dbReference type="SMART" id="SM01381">
    <property type="entry name" value="7TM_GPCR_Srsx"/>
    <property type="match status" value="1"/>
</dbReference>
<dbReference type="InterPro" id="IPR000276">
    <property type="entry name" value="GPCR_Rhodpsn"/>
</dbReference>
<dbReference type="PRINTS" id="PR00237">
    <property type="entry name" value="GPCRRHODOPSN"/>
</dbReference>
<keyword evidence="6 11" id="KW-0675">Receptor</keyword>
<keyword evidence="5 9" id="KW-0472">Membrane</keyword>
<protein>
    <submittedName>
        <fullName evidence="11">Octopamine receptor</fullName>
    </submittedName>
</protein>
<keyword evidence="7" id="KW-0807">Transducer</keyword>
<feature type="transmembrane region" description="Helical" evidence="9">
    <location>
        <begin position="122"/>
        <end position="146"/>
    </location>
</feature>
<dbReference type="Pfam" id="PF00001">
    <property type="entry name" value="7tm_1"/>
    <property type="match status" value="1"/>
</dbReference>
<comment type="subcellular location">
    <subcellularLocation>
        <location evidence="1">Membrane</location>
        <topology evidence="1">Multi-pass membrane protein</topology>
    </subcellularLocation>
</comment>
<feature type="region of interest" description="Disordered" evidence="8">
    <location>
        <begin position="206"/>
        <end position="265"/>
    </location>
</feature>
<dbReference type="CDD" id="cd00637">
    <property type="entry name" value="7tm_classA_rhodopsin-like"/>
    <property type="match status" value="1"/>
</dbReference>
<dbReference type="Proteomes" id="UP001152320">
    <property type="component" value="Chromosome 22"/>
</dbReference>
<feature type="transmembrane region" description="Helical" evidence="9">
    <location>
        <begin position="178"/>
        <end position="196"/>
    </location>
</feature>
<evidence type="ECO:0000256" key="9">
    <source>
        <dbReference type="SAM" id="Phobius"/>
    </source>
</evidence>
<keyword evidence="3 9" id="KW-1133">Transmembrane helix</keyword>
<feature type="transmembrane region" description="Helical" evidence="9">
    <location>
        <begin position="6"/>
        <end position="33"/>
    </location>
</feature>
<feature type="compositionally biased region" description="Basic and acidic residues" evidence="8">
    <location>
        <begin position="238"/>
        <end position="265"/>
    </location>
</feature>
<evidence type="ECO:0000256" key="8">
    <source>
        <dbReference type="SAM" id="MobiDB-lite"/>
    </source>
</evidence>
<reference evidence="11" key="1">
    <citation type="submission" date="2021-10" db="EMBL/GenBank/DDBJ databases">
        <title>Tropical sea cucumber genome reveals ecological adaptation and Cuvierian tubules defense mechanism.</title>
        <authorList>
            <person name="Chen T."/>
        </authorList>
    </citation>
    <scope>NUCLEOTIDE SEQUENCE</scope>
    <source>
        <strain evidence="11">Nanhai2018</strain>
        <tissue evidence="11">Muscle</tissue>
    </source>
</reference>
<evidence type="ECO:0000313" key="12">
    <source>
        <dbReference type="Proteomes" id="UP001152320"/>
    </source>
</evidence>
<dbReference type="PANTHER" id="PTHR24238:SF47">
    <property type="entry name" value="ECDYSTEROIDS_DOPAMINE RECEPTOR-RELATED"/>
    <property type="match status" value="1"/>
</dbReference>
<feature type="transmembrane region" description="Helical" evidence="9">
    <location>
        <begin position="388"/>
        <end position="414"/>
    </location>
</feature>
<comment type="caution">
    <text evidence="11">The sequence shown here is derived from an EMBL/GenBank/DDBJ whole genome shotgun (WGS) entry which is preliminary data.</text>
</comment>
<gene>
    <name evidence="11" type="ORF">HOLleu_40964</name>
</gene>
<evidence type="ECO:0000256" key="2">
    <source>
        <dbReference type="ARBA" id="ARBA00022692"/>
    </source>
</evidence>
<name>A0A9Q0YE67_HOLLE</name>
<evidence type="ECO:0000259" key="10">
    <source>
        <dbReference type="PROSITE" id="PS50262"/>
    </source>
</evidence>
<sequence length="434" mass="50015">MSETKFLYTWVVITYRSIVTLTGILGNLLILAVYWNKRSLGSAHVFISTLALCDLCSCLIIALEIHYWLNELNYTNTFLCKLFLTWERIGIDFSVCITAAIAWDRYLAVSQPINGRWTRKKAVKICLVCTVVVVVFTAAIPFLGYIEPTAIQADTGIVNGTRCEVCTKDLVSYLLGCASHYILFFLMFVATIFLYVKLWNRMNKSQDTTRMKKRRDTTSEEKEPRRDRNRGNKKYARSSKEVLEEGRDNHYLKKSSEKEVTKKKSIDTKSFNRVVPPGHSTIKTVKETKFMLSSPSSGPDMTLEGGQAIRQEAKYPAIIHNTKVNHHDRTRTIKYGNTKSQVPNRPRPISRLTKMLILATLVFVCTWSLSLVLYMTYPVWERIPRQSFAFTIIMVLVLTGGINHAINPVLYSFMNPRFRTECKMMLRRLRRRLL</sequence>